<reference evidence="1 2" key="1">
    <citation type="submission" date="2023-01" db="EMBL/GenBank/DDBJ databases">
        <title>Genomes from the Australian National Cyanobacteria Reference Collection.</title>
        <authorList>
            <person name="Willis A."/>
            <person name="Lee E.M.F."/>
        </authorList>
    </citation>
    <scope>NUCLEOTIDE SEQUENCE [LARGE SCALE GENOMIC DNA]</scope>
    <source>
        <strain evidence="1 2">CS-537/01</strain>
    </source>
</reference>
<evidence type="ECO:0000313" key="1">
    <source>
        <dbReference type="EMBL" id="MDB9485334.1"/>
    </source>
</evidence>
<dbReference type="EMBL" id="JAQMTU010000015">
    <property type="protein sequence ID" value="MDB9485334.1"/>
    <property type="molecule type" value="Genomic_DNA"/>
</dbReference>
<dbReference type="Proteomes" id="UP001212123">
    <property type="component" value="Unassembled WGS sequence"/>
</dbReference>
<keyword evidence="2" id="KW-1185">Reference proteome</keyword>
<comment type="caution">
    <text evidence="1">The sequence shown here is derived from an EMBL/GenBank/DDBJ whole genome shotgun (WGS) entry which is preliminary data.</text>
</comment>
<protein>
    <submittedName>
        <fullName evidence="1">Uncharacterized protein</fullName>
    </submittedName>
</protein>
<sequence length="204" mass="24221">MTNFDEVINYSFYIFEHNFLEFEKAIDSYTNELYSQGVQAFDTRIRDIQSQKFQEVQKETARLLHNYLASWFSLKEQTHAAENSFKKSFTNPSLISAITSKKGEMFTDNPENGFIQGLRNYIQHRSLPLIETENSIDFKFGQPNFNIDHSLYLDTKKLLEWQNWNANAQKYLSENSEKIHIKQTIKGNFFYIQSFYQWLSSEIK</sequence>
<evidence type="ECO:0000313" key="2">
    <source>
        <dbReference type="Proteomes" id="UP001212123"/>
    </source>
</evidence>
<organism evidence="1 2">
    <name type="scientific">Dolichospermum circinale CS-537/01</name>
    <dbReference type="NCBI Taxonomy" id="3021739"/>
    <lineage>
        <taxon>Bacteria</taxon>
        <taxon>Bacillati</taxon>
        <taxon>Cyanobacteriota</taxon>
        <taxon>Cyanophyceae</taxon>
        <taxon>Nostocales</taxon>
        <taxon>Aphanizomenonaceae</taxon>
        <taxon>Dolichospermum</taxon>
        <taxon>Dolichospermum circinale</taxon>
    </lineage>
</organism>
<gene>
    <name evidence="1" type="ORF">PN492_02020</name>
</gene>
<proteinExistence type="predicted"/>
<dbReference type="RefSeq" id="WP_028082744.1">
    <property type="nucleotide sequence ID" value="NZ_JAQMTU010000015.1"/>
</dbReference>
<name>A0ABT5A096_9CYAN</name>
<accession>A0ABT5A096</accession>